<evidence type="ECO:0000313" key="1">
    <source>
        <dbReference type="EMBL" id="OPC76678.1"/>
    </source>
</evidence>
<accession>A0A1T3NIR1</accession>
<evidence type="ECO:0000313" key="2">
    <source>
        <dbReference type="Proteomes" id="UP000190037"/>
    </source>
</evidence>
<name>A0A1T3NIR1_9ACTN</name>
<protein>
    <submittedName>
        <fullName evidence="1">Uncharacterized protein</fullName>
    </submittedName>
</protein>
<keyword evidence="2" id="KW-1185">Reference proteome</keyword>
<dbReference type="AlphaFoldDB" id="A0A1T3NIR1"/>
<gene>
    <name evidence="1" type="ORF">B4N89_45145</name>
</gene>
<organism evidence="1 2">
    <name type="scientific">Embleya scabrispora</name>
    <dbReference type="NCBI Taxonomy" id="159449"/>
    <lineage>
        <taxon>Bacteria</taxon>
        <taxon>Bacillati</taxon>
        <taxon>Actinomycetota</taxon>
        <taxon>Actinomycetes</taxon>
        <taxon>Kitasatosporales</taxon>
        <taxon>Streptomycetaceae</taxon>
        <taxon>Embleya</taxon>
    </lineage>
</organism>
<reference evidence="1 2" key="1">
    <citation type="submission" date="2017-03" db="EMBL/GenBank/DDBJ databases">
        <title>Draft genome sequence of Streptomyces scabrisporus NF3, endophyte isolated from Amphipterygium adstringens.</title>
        <authorList>
            <person name="Vazquez M."/>
            <person name="Ceapa C.D."/>
            <person name="Rodriguez Luna D."/>
            <person name="Sanchez Esquivel S."/>
        </authorList>
    </citation>
    <scope>NUCLEOTIDE SEQUENCE [LARGE SCALE GENOMIC DNA]</scope>
    <source>
        <strain evidence="1 2">NF3</strain>
    </source>
</reference>
<proteinExistence type="predicted"/>
<sequence length="244" mass="26776">MGVVSYEGQYRFVARHKPSDVARIQALGPDIGAVCSPRWRSPRPVRGRPALRARLGNVACTAASLFMNAMSAHTPGGTLAAVLPPLLYAAASDTCIAELRQQALGKRAIVRRRTWPSVLLTAVRWCLRLAFAPLTTLAAARTWVLTDPGGHDAIAARPIEFRAPGIHRRNRATQTRGGVGEPTIACEARAHFRQVWIWIAPRSAWPCRHMCAAWRPGRTRSARGFSGRWLVVELLEPVGAKSRL</sequence>
<comment type="caution">
    <text evidence="1">The sequence shown here is derived from an EMBL/GenBank/DDBJ whole genome shotgun (WGS) entry which is preliminary data.</text>
</comment>
<dbReference type="Proteomes" id="UP000190037">
    <property type="component" value="Unassembled WGS sequence"/>
</dbReference>
<dbReference type="EMBL" id="MWQN01000005">
    <property type="protein sequence ID" value="OPC76678.1"/>
    <property type="molecule type" value="Genomic_DNA"/>
</dbReference>